<evidence type="ECO:0000313" key="1">
    <source>
        <dbReference type="EMBL" id="GAA4018898.1"/>
    </source>
</evidence>
<keyword evidence="2" id="KW-1185">Reference proteome</keyword>
<proteinExistence type="predicted"/>
<sequence>MLDLLARLDQAGVGYVHWKSNVRLADALCGVEDLDLLVRPQDSDALIGIVNRCGFKLGVSRWGAGHPGVFHALAWDSQLGRIIDLHAYHQLVSGDSFAKSYRFPLERKLLEDATTMLGCRVPEPSAELVLFLLRILLKHTAPVELHKVSKSFDQTVDELSWLLGRVDLERAEELRRDYFPDLPFTVQQLAADVLRPMPVRVLTGLRLAWALRRHRRLRPHAVLLSRWARVVAHYAARARGRRTLSLQSGGAWVAFAGPKGTGKSTLANMLGKGLATKLDVEVVHLGKPPPGVLSACLNLFKPALQRALPSERLCEYERPERRSERRYSLLFVARKLLLALDRRRLLGRCTRAMASGTIIISDRCPTTGSSGLDGSAFDDLAVQSTRSRVKRWMMERERSIYRALPHPTVVLKLEAPLEVAILRDRFRSKAGGPDAKAIERRWKLESEAEFAFSAVIPISTAGTIDETFRTVGEQVWRSI</sequence>
<gene>
    <name evidence="1" type="ORF">GCM10022280_18170</name>
</gene>
<dbReference type="RefSeq" id="WP_344707095.1">
    <property type="nucleotide sequence ID" value="NZ_BAABBQ010000001.1"/>
</dbReference>
<dbReference type="SUPFAM" id="SSF52540">
    <property type="entry name" value="P-loop containing nucleoside triphosphate hydrolases"/>
    <property type="match status" value="1"/>
</dbReference>
<protein>
    <submittedName>
        <fullName evidence="1">Uncharacterized protein</fullName>
    </submittedName>
</protein>
<reference evidence="2" key="1">
    <citation type="journal article" date="2019" name="Int. J. Syst. Evol. Microbiol.">
        <title>The Global Catalogue of Microorganisms (GCM) 10K type strain sequencing project: providing services to taxonomists for standard genome sequencing and annotation.</title>
        <authorList>
            <consortium name="The Broad Institute Genomics Platform"/>
            <consortium name="The Broad Institute Genome Sequencing Center for Infectious Disease"/>
            <person name="Wu L."/>
            <person name="Ma J."/>
        </authorList>
    </citation>
    <scope>NUCLEOTIDE SEQUENCE [LARGE SCALE GENOMIC DNA]</scope>
    <source>
        <strain evidence="2">JCM 17563</strain>
    </source>
</reference>
<dbReference type="Proteomes" id="UP001500235">
    <property type="component" value="Unassembled WGS sequence"/>
</dbReference>
<comment type="caution">
    <text evidence="1">The sequence shown here is derived from an EMBL/GenBank/DDBJ whole genome shotgun (WGS) entry which is preliminary data.</text>
</comment>
<dbReference type="EMBL" id="BAABBQ010000001">
    <property type="protein sequence ID" value="GAA4018898.1"/>
    <property type="molecule type" value="Genomic_DNA"/>
</dbReference>
<organism evidence="1 2">
    <name type="scientific">Sphingomonas swuensis</name>
    <dbReference type="NCBI Taxonomy" id="977800"/>
    <lineage>
        <taxon>Bacteria</taxon>
        <taxon>Pseudomonadati</taxon>
        <taxon>Pseudomonadota</taxon>
        <taxon>Alphaproteobacteria</taxon>
        <taxon>Sphingomonadales</taxon>
        <taxon>Sphingomonadaceae</taxon>
        <taxon>Sphingomonas</taxon>
    </lineage>
</organism>
<dbReference type="Gene3D" id="3.40.50.300">
    <property type="entry name" value="P-loop containing nucleotide triphosphate hydrolases"/>
    <property type="match status" value="1"/>
</dbReference>
<accession>A0ABP7SZT3</accession>
<name>A0ABP7SZT3_9SPHN</name>
<dbReference type="InterPro" id="IPR027417">
    <property type="entry name" value="P-loop_NTPase"/>
</dbReference>
<evidence type="ECO:0000313" key="2">
    <source>
        <dbReference type="Proteomes" id="UP001500235"/>
    </source>
</evidence>